<proteinExistence type="predicted"/>
<feature type="domain" description="Solute-binding protein family 3/N-terminal" evidence="2">
    <location>
        <begin position="28"/>
        <end position="245"/>
    </location>
</feature>
<evidence type="ECO:0000313" key="3">
    <source>
        <dbReference type="EMBL" id="NOU52609.1"/>
    </source>
</evidence>
<dbReference type="AlphaFoldDB" id="A0A849VFV5"/>
<keyword evidence="4" id="KW-1185">Reference proteome</keyword>
<dbReference type="Pfam" id="PF00497">
    <property type="entry name" value="SBP_bac_3"/>
    <property type="match status" value="1"/>
</dbReference>
<keyword evidence="1" id="KW-0732">Signal</keyword>
<evidence type="ECO:0000313" key="4">
    <source>
        <dbReference type="Proteomes" id="UP000586305"/>
    </source>
</evidence>
<dbReference type="EMBL" id="JABBPG010000010">
    <property type="protein sequence ID" value="NOU52609.1"/>
    <property type="molecule type" value="Genomic_DNA"/>
</dbReference>
<dbReference type="RefSeq" id="WP_171627667.1">
    <property type="nucleotide sequence ID" value="NZ_JABBPG010000010.1"/>
</dbReference>
<evidence type="ECO:0000256" key="1">
    <source>
        <dbReference type="SAM" id="SignalP"/>
    </source>
</evidence>
<accession>A0A849VFV5</accession>
<feature type="signal peptide" evidence="1">
    <location>
        <begin position="1"/>
        <end position="23"/>
    </location>
</feature>
<gene>
    <name evidence="3" type="ORF">HG263_19070</name>
</gene>
<protein>
    <submittedName>
        <fullName evidence="3">Transporter substrate-binding domain-containing protein</fullName>
    </submittedName>
</protein>
<evidence type="ECO:0000259" key="2">
    <source>
        <dbReference type="Pfam" id="PF00497"/>
    </source>
</evidence>
<dbReference type="SUPFAM" id="SSF53850">
    <property type="entry name" value="Periplasmic binding protein-like II"/>
    <property type="match status" value="1"/>
</dbReference>
<reference evidence="3 4" key="1">
    <citation type="submission" date="2020-04" db="EMBL/GenBank/DDBJ databases">
        <title>Pseudoalteromonas caenipelagi sp. nov., isolated from a tidal flat.</title>
        <authorList>
            <person name="Park S."/>
            <person name="Yoon J.-H."/>
        </authorList>
    </citation>
    <scope>NUCLEOTIDE SEQUENCE [LARGE SCALE GENOMIC DNA]</scope>
    <source>
        <strain evidence="3 4">JBTF-M23</strain>
    </source>
</reference>
<dbReference type="PANTHER" id="PTHR38834">
    <property type="entry name" value="PERIPLASMIC SUBSTRATE BINDING PROTEIN FAMILY 3"/>
    <property type="match status" value="1"/>
</dbReference>
<dbReference type="Proteomes" id="UP000586305">
    <property type="component" value="Unassembled WGS sequence"/>
</dbReference>
<dbReference type="InterPro" id="IPR001638">
    <property type="entry name" value="Solute-binding_3/MltF_N"/>
</dbReference>
<feature type="chain" id="PRO_5032979797" evidence="1">
    <location>
        <begin position="24"/>
        <end position="254"/>
    </location>
</feature>
<dbReference type="Gene3D" id="3.40.190.10">
    <property type="entry name" value="Periplasmic binding protein-like II"/>
    <property type="match status" value="2"/>
</dbReference>
<sequence>MSKVLCRFGFISLFLSTLFQAHALTFYAEDLPPYHFKNAQGNASGALVEITKAALKHADLEGEFSILPMARAYKELQERPDALMLSLLRTAEREAHFTWISQTYFADAYLVSLASNPVNPETLSAAQRFRVSTIRGYSSARFLQQAGFSEDDNLVLVGHYKQLWQLLYKQRIDLVLTNTLTLQNEIIRSGLNPELIEKKLHLTNFPSQLWLCASKQLKPEIAAKLSTAMAYIKTSGVYEQILMRWQLPLPQSDK</sequence>
<name>A0A849VFV5_9GAMM</name>
<organism evidence="3 4">
    <name type="scientific">Pseudoalteromonas caenipelagi</name>
    <dbReference type="NCBI Taxonomy" id="2726988"/>
    <lineage>
        <taxon>Bacteria</taxon>
        <taxon>Pseudomonadati</taxon>
        <taxon>Pseudomonadota</taxon>
        <taxon>Gammaproteobacteria</taxon>
        <taxon>Alteromonadales</taxon>
        <taxon>Pseudoalteromonadaceae</taxon>
        <taxon>Pseudoalteromonas</taxon>
    </lineage>
</organism>
<dbReference type="PANTHER" id="PTHR38834:SF3">
    <property type="entry name" value="SOLUTE-BINDING PROTEIN FAMILY 3_N-TERMINAL DOMAIN-CONTAINING PROTEIN"/>
    <property type="match status" value="1"/>
</dbReference>
<comment type="caution">
    <text evidence="3">The sequence shown here is derived from an EMBL/GenBank/DDBJ whole genome shotgun (WGS) entry which is preliminary data.</text>
</comment>